<gene>
    <name evidence="2" type="ORF">CEUSTIGMA_g7692.t1</name>
</gene>
<accession>A0A250XB17</accession>
<dbReference type="AlphaFoldDB" id="A0A250XB17"/>
<feature type="compositionally biased region" description="Polar residues" evidence="1">
    <location>
        <begin position="705"/>
        <end position="714"/>
    </location>
</feature>
<feature type="region of interest" description="Disordered" evidence="1">
    <location>
        <begin position="951"/>
        <end position="974"/>
    </location>
</feature>
<feature type="region of interest" description="Disordered" evidence="1">
    <location>
        <begin position="590"/>
        <end position="613"/>
    </location>
</feature>
<feature type="region of interest" description="Disordered" evidence="1">
    <location>
        <begin position="116"/>
        <end position="147"/>
    </location>
</feature>
<dbReference type="EMBL" id="BEGY01000050">
    <property type="protein sequence ID" value="GAX80254.1"/>
    <property type="molecule type" value="Genomic_DNA"/>
</dbReference>
<feature type="compositionally biased region" description="Polar residues" evidence="1">
    <location>
        <begin position="732"/>
        <end position="751"/>
    </location>
</feature>
<sequence>MVQIEALDEFLSEIAFRGEDTVKSTKSADVDIVITAAQVQCVFSSDIRNADDSQDGQYRNVSTTTPIGHSIESGRLDIEFNYPVVEPIAASVADESAHASHEQEGEPSVEISLEDSLERTFTPPPQPSDLEQSVQKAQKPSPQHQVYRSSFLKNVEDLSHSEKQVQMLILQDAEEMHLEHKQIWASHGPTISSSGTVQAAQDEEGGESSNLNYESYRYGVSTHEKHADQSMQRRRVVEEAIPVWSRTDISANKRTVQPKHLIEQHTGVYVKDPYIYVNSPASEHVSVGPHNATSYPGASNLPSKHFTSSNTMFTTLEFGDGAMEVHIARAVERQRLIEESLPLKKDDAPRLLLFDYLEKADPAARLIQSAWRAQRQRTQLVEPHPVQAEAAGHRQTEEVAPDTSAASSHHPSQTRSLSQQQQQQGLHKAQPVSISLDVLGAVFRSRQGARSASGSGAPFQHIVAKVNTRFSTLSHTAVKLPPSQQGAGLADEEPFSTSLMPKSLHSQTDVGSHRPVTAPEPLVTFSATPPASLDTFLVIQQHQPRSQQEPHQQQNKQQHQQQQQQQEQQLEQQQQQSKDVAIFALKHGVQEQVKKKKDPPLTINDRDKEPNDGVFLAPGPFAMDMSNSRFGALKSSRMAVSMGRKPPGRSLKLTGACDPTLGVYSGGVLDPKGPYADMIYRQSKNTNTSPHSSLSKAHPQDASPPRSSLASTSPKALKHSPLHWASSSSWFRHPSGSTASSLPARPSTSPAMPSDNVHRQTQGHRTFTLSSDDMPSNKKQDMGQVGLHKEGVKKGHVGQAQFSADMAGMTPPPPAQAMHVTATRGRKWTGWGRHRESSLQRSAQAALAAAAANGNGNVISTGHLNSAAPPAATSPSMLTKRVVGGYPEEANLTATKMTRSPQELSHGKNLETDRRLSARDYCSLDLMRSQMSSAPAGLSGGMKFKGIRYTASQPGRQSPSQPGRRLLSQPGRQAPVDVQAKVVELPPWRGFNPNPFGPQPYLRMW</sequence>
<comment type="caution">
    <text evidence="2">The sequence shown here is derived from an EMBL/GenBank/DDBJ whole genome shotgun (WGS) entry which is preliminary data.</text>
</comment>
<organism evidence="2 3">
    <name type="scientific">Chlamydomonas eustigma</name>
    <dbReference type="NCBI Taxonomy" id="1157962"/>
    <lineage>
        <taxon>Eukaryota</taxon>
        <taxon>Viridiplantae</taxon>
        <taxon>Chlorophyta</taxon>
        <taxon>core chlorophytes</taxon>
        <taxon>Chlorophyceae</taxon>
        <taxon>CS clade</taxon>
        <taxon>Chlamydomonadales</taxon>
        <taxon>Chlamydomonadaceae</taxon>
        <taxon>Chlamydomonas</taxon>
    </lineage>
</organism>
<feature type="compositionally biased region" description="Polar residues" evidence="1">
    <location>
        <begin position="129"/>
        <end position="147"/>
    </location>
</feature>
<feature type="compositionally biased region" description="Polar residues" evidence="1">
    <location>
        <begin position="683"/>
        <end position="695"/>
    </location>
</feature>
<evidence type="ECO:0000256" key="1">
    <source>
        <dbReference type="SAM" id="MobiDB-lite"/>
    </source>
</evidence>
<feature type="compositionally biased region" description="Polar residues" evidence="1">
    <location>
        <begin position="951"/>
        <end position="961"/>
    </location>
</feature>
<feature type="region of interest" description="Disordered" evidence="1">
    <location>
        <begin position="384"/>
        <end position="429"/>
    </location>
</feature>
<feature type="compositionally biased region" description="Polar residues" evidence="1">
    <location>
        <begin position="189"/>
        <end position="199"/>
    </location>
</feature>
<feature type="compositionally biased region" description="Polar residues" evidence="1">
    <location>
        <begin position="495"/>
        <end position="510"/>
    </location>
</feature>
<name>A0A250XB17_9CHLO</name>
<evidence type="ECO:0000313" key="2">
    <source>
        <dbReference type="EMBL" id="GAX80254.1"/>
    </source>
</evidence>
<feature type="region of interest" description="Disordered" evidence="1">
    <location>
        <begin position="683"/>
        <end position="719"/>
    </location>
</feature>
<evidence type="ECO:0000313" key="3">
    <source>
        <dbReference type="Proteomes" id="UP000232323"/>
    </source>
</evidence>
<proteinExistence type="predicted"/>
<feature type="region of interest" description="Disordered" evidence="1">
    <location>
        <begin position="732"/>
        <end position="762"/>
    </location>
</feature>
<feature type="compositionally biased region" description="Polar residues" evidence="1">
    <location>
        <begin position="404"/>
        <end position="418"/>
    </location>
</feature>
<feature type="region of interest" description="Disordered" evidence="1">
    <location>
        <begin position="187"/>
        <end position="211"/>
    </location>
</feature>
<feature type="region of interest" description="Disordered" evidence="1">
    <location>
        <begin position="542"/>
        <end position="573"/>
    </location>
</feature>
<dbReference type="Proteomes" id="UP000232323">
    <property type="component" value="Unassembled WGS sequence"/>
</dbReference>
<reference evidence="2 3" key="1">
    <citation type="submission" date="2017-08" db="EMBL/GenBank/DDBJ databases">
        <title>Acidophilic green algal genome provides insights into adaptation to an acidic environment.</title>
        <authorList>
            <person name="Hirooka S."/>
            <person name="Hirose Y."/>
            <person name="Kanesaki Y."/>
            <person name="Higuchi S."/>
            <person name="Fujiwara T."/>
            <person name="Onuma R."/>
            <person name="Era A."/>
            <person name="Ohbayashi R."/>
            <person name="Uzuka A."/>
            <person name="Nozaki H."/>
            <person name="Yoshikawa H."/>
            <person name="Miyagishima S.Y."/>
        </authorList>
    </citation>
    <scope>NUCLEOTIDE SEQUENCE [LARGE SCALE GENOMIC DNA]</scope>
    <source>
        <strain evidence="2 3">NIES-2499</strain>
    </source>
</reference>
<protein>
    <submittedName>
        <fullName evidence="2">Uncharacterized protein</fullName>
    </submittedName>
</protein>
<keyword evidence="3" id="KW-1185">Reference proteome</keyword>
<feature type="region of interest" description="Disordered" evidence="1">
    <location>
        <begin position="481"/>
        <end position="517"/>
    </location>
</feature>